<dbReference type="PANTHER" id="PTHR11851:SF49">
    <property type="entry name" value="MITOCHONDRIAL-PROCESSING PEPTIDASE SUBUNIT ALPHA"/>
    <property type="match status" value="1"/>
</dbReference>
<evidence type="ECO:0000256" key="3">
    <source>
        <dbReference type="SAM" id="MobiDB-lite"/>
    </source>
</evidence>
<dbReference type="InterPro" id="IPR050361">
    <property type="entry name" value="MPP/UQCRC_Complex"/>
</dbReference>
<evidence type="ECO:0000313" key="6">
    <source>
        <dbReference type="EMBL" id="MBB0243392.1"/>
    </source>
</evidence>
<evidence type="ECO:0000256" key="2">
    <source>
        <dbReference type="RuleBase" id="RU004447"/>
    </source>
</evidence>
<dbReference type="PANTHER" id="PTHR11851">
    <property type="entry name" value="METALLOPROTEASE"/>
    <property type="match status" value="1"/>
</dbReference>
<dbReference type="InterPro" id="IPR011249">
    <property type="entry name" value="Metalloenz_LuxS/M16"/>
</dbReference>
<dbReference type="Gene3D" id="3.30.830.10">
    <property type="entry name" value="Metalloenzyme, LuxS/M16 peptidase-like"/>
    <property type="match status" value="2"/>
</dbReference>
<dbReference type="GO" id="GO:0006508">
    <property type="term" value="P:proteolysis"/>
    <property type="evidence" value="ECO:0007669"/>
    <property type="project" value="InterPro"/>
</dbReference>
<evidence type="ECO:0000259" key="4">
    <source>
        <dbReference type="Pfam" id="PF00675"/>
    </source>
</evidence>
<dbReference type="InterPro" id="IPR007863">
    <property type="entry name" value="Peptidase_M16_C"/>
</dbReference>
<organism evidence="6 7">
    <name type="scientific">Streptomyces alkaliphilus</name>
    <dbReference type="NCBI Taxonomy" id="1472722"/>
    <lineage>
        <taxon>Bacteria</taxon>
        <taxon>Bacillati</taxon>
        <taxon>Actinomycetota</taxon>
        <taxon>Actinomycetes</taxon>
        <taxon>Kitasatosporales</taxon>
        <taxon>Streptomycetaceae</taxon>
        <taxon>Streptomyces</taxon>
    </lineage>
</organism>
<accession>A0A7W3TAX7</accession>
<dbReference type="InterPro" id="IPR001431">
    <property type="entry name" value="Pept_M16_Zn_BS"/>
</dbReference>
<evidence type="ECO:0000313" key="7">
    <source>
        <dbReference type="Proteomes" id="UP000538929"/>
    </source>
</evidence>
<reference evidence="7" key="1">
    <citation type="submission" date="2019-10" db="EMBL/GenBank/DDBJ databases">
        <title>Streptomyces sp. nov., a novel actinobacterium isolated from alkaline environment.</title>
        <authorList>
            <person name="Golinska P."/>
        </authorList>
    </citation>
    <scope>NUCLEOTIDE SEQUENCE [LARGE SCALE GENOMIC DNA]</scope>
    <source>
        <strain evidence="7">DSM 42118</strain>
    </source>
</reference>
<protein>
    <submittedName>
        <fullName evidence="6">Insulinase family protein</fullName>
    </submittedName>
</protein>
<name>A0A7W3TAX7_9ACTN</name>
<dbReference type="Pfam" id="PF00675">
    <property type="entry name" value="Peptidase_M16"/>
    <property type="match status" value="1"/>
</dbReference>
<keyword evidence="7" id="KW-1185">Reference proteome</keyword>
<dbReference type="GO" id="GO:0004222">
    <property type="term" value="F:metalloendopeptidase activity"/>
    <property type="evidence" value="ECO:0007669"/>
    <property type="project" value="InterPro"/>
</dbReference>
<proteinExistence type="inferred from homology"/>
<dbReference type="GO" id="GO:0046872">
    <property type="term" value="F:metal ion binding"/>
    <property type="evidence" value="ECO:0007669"/>
    <property type="project" value="InterPro"/>
</dbReference>
<feature type="domain" description="Peptidase M16 N-terminal" evidence="4">
    <location>
        <begin position="72"/>
        <end position="219"/>
    </location>
</feature>
<feature type="domain" description="Peptidase M16 C-terminal" evidence="5">
    <location>
        <begin position="226"/>
        <end position="407"/>
    </location>
</feature>
<gene>
    <name evidence="6" type="ORF">FNQ90_04530</name>
</gene>
<sequence>MTRRLPATARSASPAGRAVPRPPHGGRPVSPSTGPTGPTGRSGRRRAVTTVEVPGTNGAGTVRRTVLPGGLRVITETVPGVRSVSFGIWARVGSRDETPSLNGATHYLEHLLFKGTRTRTALDISAALDAVGGEMNAFTAKEYTCYYARVLDRDLPLAVDVLCDMLTDSVIAPEEVDAERGVILEEIAMTEDDPDDCVHDLFAHTRLGDTPLGRPVLGTAETVTALDRDRVARFYRRHYTPDRLVVTAAGSLDHASVVRRVRDAFERAGALGREDAVPMGPRSGRRTLRGGGRVEVLDRPTEQAHAVLGLPGVSRTDERRWALGVLNAALGGGMSSRLFQEVREKRGLAYSVYSYTSGYADCGLFGVYAGCRPDRLPEVLKICRAQLADIAGNGLSEEELRRAIGQLSGATVLGLEDTGALMHRLGKSEICWGAQLSVDDMLARFAAVDRDEVARVAAEVLDQRPSLAVIGPLGDRWAAGLDEAVC</sequence>
<dbReference type="PROSITE" id="PS00143">
    <property type="entry name" value="INSULINASE"/>
    <property type="match status" value="1"/>
</dbReference>
<comment type="similarity">
    <text evidence="1 2">Belongs to the peptidase M16 family.</text>
</comment>
<dbReference type="FunFam" id="3.30.830.10:FF:000008">
    <property type="entry name" value="Mitochondrial-processing peptidase subunit beta"/>
    <property type="match status" value="1"/>
</dbReference>
<dbReference type="InterPro" id="IPR011765">
    <property type="entry name" value="Pept_M16_N"/>
</dbReference>
<feature type="region of interest" description="Disordered" evidence="3">
    <location>
        <begin position="1"/>
        <end position="47"/>
    </location>
</feature>
<dbReference type="EMBL" id="VKHT01000072">
    <property type="protein sequence ID" value="MBB0243392.1"/>
    <property type="molecule type" value="Genomic_DNA"/>
</dbReference>
<dbReference type="Pfam" id="PF05193">
    <property type="entry name" value="Peptidase_M16_C"/>
    <property type="match status" value="1"/>
</dbReference>
<dbReference type="Proteomes" id="UP000538929">
    <property type="component" value="Unassembled WGS sequence"/>
</dbReference>
<feature type="compositionally biased region" description="Low complexity" evidence="3">
    <location>
        <begin position="26"/>
        <end position="41"/>
    </location>
</feature>
<dbReference type="SUPFAM" id="SSF63411">
    <property type="entry name" value="LuxS/MPP-like metallohydrolase"/>
    <property type="match status" value="2"/>
</dbReference>
<evidence type="ECO:0000259" key="5">
    <source>
        <dbReference type="Pfam" id="PF05193"/>
    </source>
</evidence>
<comment type="caution">
    <text evidence="6">The sequence shown here is derived from an EMBL/GenBank/DDBJ whole genome shotgun (WGS) entry which is preliminary data.</text>
</comment>
<evidence type="ECO:0000256" key="1">
    <source>
        <dbReference type="ARBA" id="ARBA00007261"/>
    </source>
</evidence>
<dbReference type="AlphaFoldDB" id="A0A7W3TAX7"/>